<comment type="caution">
    <text evidence="2">The sequence shown here is derived from an EMBL/GenBank/DDBJ whole genome shotgun (WGS) entry which is preliminary data.</text>
</comment>
<reference evidence="2 3" key="1">
    <citation type="submission" date="2019-07" db="EMBL/GenBank/DDBJ databases">
        <title>R&amp;d 2014.</title>
        <authorList>
            <person name="Klenk H.-P."/>
        </authorList>
    </citation>
    <scope>NUCLEOTIDE SEQUENCE [LARGE SCALE GENOMIC DNA]</scope>
    <source>
        <strain evidence="2 3">DSM 43868</strain>
    </source>
</reference>
<evidence type="ECO:0008006" key="4">
    <source>
        <dbReference type="Google" id="ProtNLM"/>
    </source>
</evidence>
<dbReference type="RefSeq" id="WP_246140590.1">
    <property type="nucleotide sequence ID" value="NZ_BAAATQ010000172.1"/>
</dbReference>
<evidence type="ECO:0000313" key="3">
    <source>
        <dbReference type="Proteomes" id="UP000319825"/>
    </source>
</evidence>
<dbReference type="EMBL" id="VLKE01000001">
    <property type="protein sequence ID" value="TWH67037.1"/>
    <property type="molecule type" value="Genomic_DNA"/>
</dbReference>
<evidence type="ECO:0000256" key="1">
    <source>
        <dbReference type="SAM" id="Phobius"/>
    </source>
</evidence>
<keyword evidence="3" id="KW-1185">Reference proteome</keyword>
<sequence length="87" mass="9041">MYGLNFALLNLGIGVGGLISGAIVDIARPTTFQLIYVLDAVSYLTPALILLTLPGSVTGSPTPRRAGRRRRAGAISPCCATVPSAVW</sequence>
<feature type="transmembrane region" description="Helical" evidence="1">
    <location>
        <begin position="6"/>
        <end position="27"/>
    </location>
</feature>
<protein>
    <recommendedName>
        <fullName evidence="4">MFS transporter</fullName>
    </recommendedName>
</protein>
<evidence type="ECO:0000313" key="2">
    <source>
        <dbReference type="EMBL" id="TWH67037.1"/>
    </source>
</evidence>
<dbReference type="AlphaFoldDB" id="A0A562I7P8"/>
<accession>A0A562I7P8</accession>
<proteinExistence type="predicted"/>
<keyword evidence="1" id="KW-1133">Transmembrane helix</keyword>
<feature type="transmembrane region" description="Helical" evidence="1">
    <location>
        <begin position="34"/>
        <end position="53"/>
    </location>
</feature>
<keyword evidence="1" id="KW-0472">Membrane</keyword>
<organism evidence="2 3">
    <name type="scientific">Micromonospora olivasterospora</name>
    <dbReference type="NCBI Taxonomy" id="1880"/>
    <lineage>
        <taxon>Bacteria</taxon>
        <taxon>Bacillati</taxon>
        <taxon>Actinomycetota</taxon>
        <taxon>Actinomycetes</taxon>
        <taxon>Micromonosporales</taxon>
        <taxon>Micromonosporaceae</taxon>
        <taxon>Micromonospora</taxon>
    </lineage>
</organism>
<keyword evidence="1" id="KW-0812">Transmembrane</keyword>
<name>A0A562I7P8_MICOL</name>
<gene>
    <name evidence="2" type="ORF">JD77_01999</name>
</gene>
<dbReference type="Proteomes" id="UP000319825">
    <property type="component" value="Unassembled WGS sequence"/>
</dbReference>